<dbReference type="SUPFAM" id="SSF64484">
    <property type="entry name" value="beta and beta-prime subunits of DNA dependent RNA-polymerase"/>
    <property type="match status" value="1"/>
</dbReference>
<dbReference type="GO" id="GO:0003899">
    <property type="term" value="F:DNA-directed RNA polymerase activity"/>
    <property type="evidence" value="ECO:0007669"/>
    <property type="project" value="UniProtKB-EC"/>
</dbReference>
<dbReference type="InterPro" id="IPR015712">
    <property type="entry name" value="DNA-dir_RNA_pol_su2"/>
</dbReference>
<name>A0A813A4F4_9DINO</name>
<evidence type="ECO:0000313" key="11">
    <source>
        <dbReference type="Proteomes" id="UP000601435"/>
    </source>
</evidence>
<evidence type="ECO:0000256" key="4">
    <source>
        <dbReference type="ARBA" id="ARBA00022679"/>
    </source>
</evidence>
<dbReference type="Pfam" id="PF00562">
    <property type="entry name" value="RNA_pol_Rpb2_6"/>
    <property type="match status" value="1"/>
</dbReference>
<proteinExistence type="inferred from homology"/>
<dbReference type="GO" id="GO:0000428">
    <property type="term" value="C:DNA-directed RNA polymerase complex"/>
    <property type="evidence" value="ECO:0007669"/>
    <property type="project" value="UniProtKB-KW"/>
</dbReference>
<dbReference type="Gene3D" id="3.90.1800.10">
    <property type="entry name" value="RNA polymerase alpha subunit dimerisation domain"/>
    <property type="match status" value="1"/>
</dbReference>
<evidence type="ECO:0000259" key="8">
    <source>
        <dbReference type="Pfam" id="PF00562"/>
    </source>
</evidence>
<feature type="region of interest" description="Disordered" evidence="7">
    <location>
        <begin position="65"/>
        <end position="86"/>
    </location>
</feature>
<dbReference type="EC" id="2.7.7.6" evidence="2"/>
<protein>
    <recommendedName>
        <fullName evidence="2">DNA-directed RNA polymerase</fullName>
        <ecNumber evidence="2">2.7.7.6</ecNumber>
    </recommendedName>
</protein>
<evidence type="ECO:0000259" key="9">
    <source>
        <dbReference type="Pfam" id="PF04560"/>
    </source>
</evidence>
<accession>A0A813A4F4</accession>
<dbReference type="InterPro" id="IPR007120">
    <property type="entry name" value="DNA-dir_RNAP_su2_dom"/>
</dbReference>
<dbReference type="OrthoDB" id="424768at2759"/>
<dbReference type="InterPro" id="IPR037033">
    <property type="entry name" value="DNA-dir_RNAP_su2_hyb_sf"/>
</dbReference>
<feature type="domain" description="DNA-directed RNA polymerase subunit 2 hybrid-binding" evidence="8">
    <location>
        <begin position="340"/>
        <end position="583"/>
    </location>
</feature>
<keyword evidence="5" id="KW-0548">Nucleotidyltransferase</keyword>
<dbReference type="Pfam" id="PF04560">
    <property type="entry name" value="RNA_pol_Rpb2_7"/>
    <property type="match status" value="1"/>
</dbReference>
<feature type="domain" description="RNA polymerase Rpb2" evidence="9">
    <location>
        <begin position="635"/>
        <end position="675"/>
    </location>
</feature>
<keyword evidence="3" id="KW-0240">DNA-directed RNA polymerase</keyword>
<dbReference type="GO" id="GO:0003677">
    <property type="term" value="F:DNA binding"/>
    <property type="evidence" value="ECO:0007669"/>
    <property type="project" value="InterPro"/>
</dbReference>
<keyword evidence="6" id="KW-0804">Transcription</keyword>
<keyword evidence="4" id="KW-0808">Transferase</keyword>
<dbReference type="AlphaFoldDB" id="A0A813A4F4"/>
<dbReference type="Gene3D" id="2.40.270.10">
    <property type="entry name" value="DNA-directed RNA polymerase, subunit 2, domain 6"/>
    <property type="match status" value="3"/>
</dbReference>
<keyword evidence="11" id="KW-1185">Reference proteome</keyword>
<sequence>MSAGIVMAMASNTRVTSDGELEAPHQPVSQGVQHLSQPWEYLLAQDQFGHRVAQFDVAHAADGTLLAPQRPERGGPRASATATPDTLKRPESVTMTHLGLFGSCSPAQVEYVACGAPISVAVGLIPFVEHDDANRALMGAKHQQQAVPTLWPERPVVGSGMEAQVATYSARTTFAGVDGHVLYCDAAKVVTVSCAGIVQMSEQVQKMRQSLRAQYFEREQLSQWIRFDDFCELCARLPYAQLQQLYNDVIDSQTPNDQKIKQRLQDWSVRAGINPSRGSFMHSEGVREEAPLPAGWVETEYCIHTQMMHHLMTDCASTKKHTLAHDTVTVRANGAVCSGDIIAEGQGVAGGELALGKNLVVAYMPYEGYNYEDAIVISERCVREDILTSVHIEELTLELDEDLVLSNPEQHEEYRHSDCSEYMSNGMAREGAWLQGGDIAICSMSPNSVKDANTGEQPKPRRRVTIVPDGIQGRVIDASVWYTESVKFGVVKKVQVAKVLLAVFCRIQVGDKLSGRHGNKGIVSKIVPVQDMPYLPDGTPVDVCLNPLGVPSRMNVGQIFENILGSAGRWNGEEYRVGSFDEMFAEEASRGLVFEAMRRAQIGSGNKWLLVYDSIQKAPIRGISDRYTMAGSRGGGLRLGEMEVSALIGHGAGATLQELLTVKSDDLQGRHEIFQRLSQGQA</sequence>
<dbReference type="PROSITE" id="PS01166">
    <property type="entry name" value="RNA_POL_BETA"/>
    <property type="match status" value="1"/>
</dbReference>
<evidence type="ECO:0000313" key="10">
    <source>
        <dbReference type="EMBL" id="CAE7851074.1"/>
    </source>
</evidence>
<evidence type="ECO:0000256" key="6">
    <source>
        <dbReference type="ARBA" id="ARBA00023163"/>
    </source>
</evidence>
<dbReference type="InterPro" id="IPR007121">
    <property type="entry name" value="RNA_pol_bsu_CS"/>
</dbReference>
<dbReference type="EMBL" id="CAJNJA010053647">
    <property type="protein sequence ID" value="CAE7851074.1"/>
    <property type="molecule type" value="Genomic_DNA"/>
</dbReference>
<gene>
    <name evidence="10" type="primary">rpoB</name>
    <name evidence="10" type="ORF">SNEC2469_LOCUS26387</name>
</gene>
<dbReference type="GO" id="GO:0032549">
    <property type="term" value="F:ribonucleoside binding"/>
    <property type="evidence" value="ECO:0007669"/>
    <property type="project" value="InterPro"/>
</dbReference>
<dbReference type="PANTHER" id="PTHR20856">
    <property type="entry name" value="DNA-DIRECTED RNA POLYMERASE I SUBUNIT 2"/>
    <property type="match status" value="1"/>
</dbReference>
<evidence type="ECO:0000256" key="7">
    <source>
        <dbReference type="SAM" id="MobiDB-lite"/>
    </source>
</evidence>
<organism evidence="10 11">
    <name type="scientific">Symbiodinium necroappetens</name>
    <dbReference type="NCBI Taxonomy" id="1628268"/>
    <lineage>
        <taxon>Eukaryota</taxon>
        <taxon>Sar</taxon>
        <taxon>Alveolata</taxon>
        <taxon>Dinophyceae</taxon>
        <taxon>Suessiales</taxon>
        <taxon>Symbiodiniaceae</taxon>
        <taxon>Symbiodinium</taxon>
    </lineage>
</organism>
<evidence type="ECO:0000256" key="3">
    <source>
        <dbReference type="ARBA" id="ARBA00022478"/>
    </source>
</evidence>
<comment type="similarity">
    <text evidence="1">Belongs to the RNA polymerase beta chain family.</text>
</comment>
<comment type="caution">
    <text evidence="10">The sequence shown here is derived from an EMBL/GenBank/DDBJ whole genome shotgun (WGS) entry which is preliminary data.</text>
</comment>
<dbReference type="InterPro" id="IPR007641">
    <property type="entry name" value="RNA_pol_Rpb2_7"/>
</dbReference>
<evidence type="ECO:0000256" key="1">
    <source>
        <dbReference type="ARBA" id="ARBA00006835"/>
    </source>
</evidence>
<dbReference type="Proteomes" id="UP000601435">
    <property type="component" value="Unassembled WGS sequence"/>
</dbReference>
<reference evidence="10" key="1">
    <citation type="submission" date="2021-02" db="EMBL/GenBank/DDBJ databases">
        <authorList>
            <person name="Dougan E. K."/>
            <person name="Rhodes N."/>
            <person name="Thang M."/>
            <person name="Chan C."/>
        </authorList>
    </citation>
    <scope>NUCLEOTIDE SEQUENCE</scope>
</reference>
<evidence type="ECO:0000256" key="2">
    <source>
        <dbReference type="ARBA" id="ARBA00012418"/>
    </source>
</evidence>
<evidence type="ECO:0000256" key="5">
    <source>
        <dbReference type="ARBA" id="ARBA00022695"/>
    </source>
</evidence>
<dbReference type="GO" id="GO:0006351">
    <property type="term" value="P:DNA-templated transcription"/>
    <property type="evidence" value="ECO:0007669"/>
    <property type="project" value="InterPro"/>
</dbReference>